<dbReference type="AlphaFoldDB" id="A0AAQ3KXR9"/>
<keyword evidence="3" id="KW-1185">Reference proteome</keyword>
<evidence type="ECO:0000313" key="2">
    <source>
        <dbReference type="EMBL" id="WOL16992.1"/>
    </source>
</evidence>
<name>A0AAQ3KXR9_9LILI</name>
<evidence type="ECO:0000313" key="3">
    <source>
        <dbReference type="Proteomes" id="UP001327560"/>
    </source>
</evidence>
<sequence>MNQPRIIRIRNRRYISSSWYLYLPGSVLSAFKGGRGREAYIDKRAPREAPPPREAPELEAVSTSDKAEGVGVGEKRVLAMGLGEEEEEERFVSSKMVY</sequence>
<accession>A0AAQ3KXR9</accession>
<proteinExistence type="predicted"/>
<gene>
    <name evidence="2" type="ORF">Cni_G25780</name>
</gene>
<feature type="region of interest" description="Disordered" evidence="1">
    <location>
        <begin position="42"/>
        <end position="67"/>
    </location>
</feature>
<dbReference type="EMBL" id="CP136897">
    <property type="protein sequence ID" value="WOL16992.1"/>
    <property type="molecule type" value="Genomic_DNA"/>
</dbReference>
<feature type="compositionally biased region" description="Basic and acidic residues" evidence="1">
    <location>
        <begin position="42"/>
        <end position="56"/>
    </location>
</feature>
<protein>
    <submittedName>
        <fullName evidence="2">Uncharacterized protein</fullName>
    </submittedName>
</protein>
<evidence type="ECO:0000256" key="1">
    <source>
        <dbReference type="SAM" id="MobiDB-lite"/>
    </source>
</evidence>
<organism evidence="2 3">
    <name type="scientific">Canna indica</name>
    <name type="common">Indian-shot</name>
    <dbReference type="NCBI Taxonomy" id="4628"/>
    <lineage>
        <taxon>Eukaryota</taxon>
        <taxon>Viridiplantae</taxon>
        <taxon>Streptophyta</taxon>
        <taxon>Embryophyta</taxon>
        <taxon>Tracheophyta</taxon>
        <taxon>Spermatophyta</taxon>
        <taxon>Magnoliopsida</taxon>
        <taxon>Liliopsida</taxon>
        <taxon>Zingiberales</taxon>
        <taxon>Cannaceae</taxon>
        <taxon>Canna</taxon>
    </lineage>
</organism>
<reference evidence="2 3" key="1">
    <citation type="submission" date="2023-10" db="EMBL/GenBank/DDBJ databases">
        <title>Chromosome-scale genome assembly provides insights into flower coloration mechanisms of Canna indica.</title>
        <authorList>
            <person name="Li C."/>
        </authorList>
    </citation>
    <scope>NUCLEOTIDE SEQUENCE [LARGE SCALE GENOMIC DNA]</scope>
    <source>
        <tissue evidence="2">Flower</tissue>
    </source>
</reference>
<dbReference type="Proteomes" id="UP001327560">
    <property type="component" value="Chromosome 8"/>
</dbReference>